<dbReference type="EMBL" id="CAJOBH010137909">
    <property type="protein sequence ID" value="CAF4790846.1"/>
    <property type="molecule type" value="Genomic_DNA"/>
</dbReference>
<sequence length="80" mass="9380">LAKQRELKRQIETQSQKYNDLLLKFEDKTRQIDTMHIYVQRAGKQSSASPTNLLKSRSLQSLDETSPRTQVKVNGYEKKR</sequence>
<protein>
    <submittedName>
        <fullName evidence="3">Uncharacterized protein</fullName>
    </submittedName>
</protein>
<proteinExistence type="predicted"/>
<dbReference type="Proteomes" id="UP000681720">
    <property type="component" value="Unassembled WGS sequence"/>
</dbReference>
<dbReference type="Proteomes" id="UP000681967">
    <property type="component" value="Unassembled WGS sequence"/>
</dbReference>
<name>A0A8S3CPW0_9BILA</name>
<evidence type="ECO:0000256" key="1">
    <source>
        <dbReference type="SAM" id="MobiDB-lite"/>
    </source>
</evidence>
<reference evidence="3" key="1">
    <citation type="submission" date="2021-02" db="EMBL/GenBank/DDBJ databases">
        <authorList>
            <person name="Nowell W R."/>
        </authorList>
    </citation>
    <scope>NUCLEOTIDE SEQUENCE</scope>
</reference>
<evidence type="ECO:0000313" key="4">
    <source>
        <dbReference type="Proteomes" id="UP000681720"/>
    </source>
</evidence>
<feature type="non-terminal residue" evidence="3">
    <location>
        <position position="1"/>
    </location>
</feature>
<comment type="caution">
    <text evidence="3">The sequence shown here is derived from an EMBL/GenBank/DDBJ whole genome shotgun (WGS) entry which is preliminary data.</text>
</comment>
<dbReference type="AlphaFoldDB" id="A0A8S3CPW0"/>
<feature type="non-terminal residue" evidence="3">
    <location>
        <position position="80"/>
    </location>
</feature>
<evidence type="ECO:0000313" key="2">
    <source>
        <dbReference type="EMBL" id="CAF4790846.1"/>
    </source>
</evidence>
<evidence type="ECO:0000313" key="3">
    <source>
        <dbReference type="EMBL" id="CAF4909199.1"/>
    </source>
</evidence>
<feature type="compositionally biased region" description="Polar residues" evidence="1">
    <location>
        <begin position="43"/>
        <end position="72"/>
    </location>
</feature>
<feature type="region of interest" description="Disordered" evidence="1">
    <location>
        <begin position="41"/>
        <end position="80"/>
    </location>
</feature>
<accession>A0A8S3CPW0</accession>
<organism evidence="3 4">
    <name type="scientific">Rotaria magnacalcarata</name>
    <dbReference type="NCBI Taxonomy" id="392030"/>
    <lineage>
        <taxon>Eukaryota</taxon>
        <taxon>Metazoa</taxon>
        <taxon>Spiralia</taxon>
        <taxon>Gnathifera</taxon>
        <taxon>Rotifera</taxon>
        <taxon>Eurotatoria</taxon>
        <taxon>Bdelloidea</taxon>
        <taxon>Philodinida</taxon>
        <taxon>Philodinidae</taxon>
        <taxon>Rotaria</taxon>
    </lineage>
</organism>
<dbReference type="EMBL" id="CAJOBJ010178447">
    <property type="protein sequence ID" value="CAF4909199.1"/>
    <property type="molecule type" value="Genomic_DNA"/>
</dbReference>
<gene>
    <name evidence="2" type="ORF">BYL167_LOCUS47713</name>
    <name evidence="3" type="ORF">GIL414_LOCUS52232</name>
</gene>